<evidence type="ECO:0000313" key="1">
    <source>
        <dbReference type="EMBL" id="KST70389.1"/>
    </source>
</evidence>
<reference evidence="1 2" key="1">
    <citation type="journal article" date="2015" name="Genome Announc.">
        <title>Draft Genome of the Euendolithic (true boring) Cyanobacterium Mastigocoleus testarum strain BC008.</title>
        <authorList>
            <person name="Guida B.S."/>
            <person name="Garcia-Pichel F."/>
        </authorList>
    </citation>
    <scope>NUCLEOTIDE SEQUENCE [LARGE SCALE GENOMIC DNA]</scope>
    <source>
        <strain evidence="1 2">BC008</strain>
    </source>
</reference>
<dbReference type="InterPro" id="IPR027417">
    <property type="entry name" value="P-loop_NTPase"/>
</dbReference>
<dbReference type="Pfam" id="PF14516">
    <property type="entry name" value="AAA_35"/>
    <property type="match status" value="1"/>
</dbReference>
<comment type="caution">
    <text evidence="1">The sequence shown here is derived from an EMBL/GenBank/DDBJ whole genome shotgun (WGS) entry which is preliminary data.</text>
</comment>
<dbReference type="Proteomes" id="UP000053372">
    <property type="component" value="Unassembled WGS sequence"/>
</dbReference>
<protein>
    <recommendedName>
        <fullName evidence="3">Serine/threonine protein kinase</fullName>
    </recommendedName>
</protein>
<gene>
    <name evidence="1" type="ORF">BC008_45180</name>
</gene>
<dbReference type="SUPFAM" id="SSF52540">
    <property type="entry name" value="P-loop containing nucleoside triphosphate hydrolases"/>
    <property type="match status" value="1"/>
</dbReference>
<sequence length="271" mass="31488">MNLQSVDVEFLNSLDKFLQWFCGSIAQELNLPNKLSEYWQGVLGSKNNCTNYFQRYLLSEMTNPLVLGLDEVDQIFQHPEVAAEFFALLRAWHEKSKNQKTWQKLRLAIVHSKEVYIPLNINQSPFNVGLPIDLPEFNHSQVEELVQKHELNWLGEEVKQLMTMVGGHPYLVRRALYEIARGRISLSQLIQIAPTEEGMFSDHLRRHLSNLQQDEKLLAAMKQVIKSRSSVRLDTKSAFKLRSMGLVKFQGNDVIPLCNLYRLYFRENLRG</sequence>
<proteinExistence type="predicted"/>
<organism evidence="1 2">
    <name type="scientific">Mastigocoleus testarum BC008</name>
    <dbReference type="NCBI Taxonomy" id="371196"/>
    <lineage>
        <taxon>Bacteria</taxon>
        <taxon>Bacillati</taxon>
        <taxon>Cyanobacteriota</taxon>
        <taxon>Cyanophyceae</taxon>
        <taxon>Nostocales</taxon>
        <taxon>Hapalosiphonaceae</taxon>
        <taxon>Mastigocoleus</taxon>
    </lineage>
</organism>
<dbReference type="EMBL" id="LMTZ01000001">
    <property type="protein sequence ID" value="KST70389.1"/>
    <property type="molecule type" value="Genomic_DNA"/>
</dbReference>
<evidence type="ECO:0000313" key="2">
    <source>
        <dbReference type="Proteomes" id="UP000053372"/>
    </source>
</evidence>
<accession>A0A0V8A0U5</accession>
<dbReference type="AlphaFoldDB" id="A0A0V8A0U5"/>
<keyword evidence="2" id="KW-1185">Reference proteome</keyword>
<evidence type="ECO:0008006" key="3">
    <source>
        <dbReference type="Google" id="ProtNLM"/>
    </source>
</evidence>
<name>A0A0V8A0U5_9CYAN</name>